<dbReference type="RefSeq" id="XP_072839400.1">
    <property type="nucleotide sequence ID" value="XM_072983299.1"/>
</dbReference>
<keyword evidence="3" id="KW-1185">Reference proteome</keyword>
<evidence type="ECO:0000313" key="4">
    <source>
        <dbReference type="RefSeq" id="XP_072839400.1"/>
    </source>
</evidence>
<name>A0ABM5F1X6_9SAUR</name>
<dbReference type="Proteomes" id="UP001652642">
    <property type="component" value="Chromosome 14"/>
</dbReference>
<feature type="compositionally biased region" description="Low complexity" evidence="2">
    <location>
        <begin position="1021"/>
        <end position="1037"/>
    </location>
</feature>
<feature type="region of interest" description="Disordered" evidence="2">
    <location>
        <begin position="971"/>
        <end position="1066"/>
    </location>
</feature>
<feature type="region of interest" description="Disordered" evidence="2">
    <location>
        <begin position="1126"/>
        <end position="1157"/>
    </location>
</feature>
<protein>
    <submittedName>
        <fullName evidence="4">Protein SFI1 homolog</fullName>
    </submittedName>
</protein>
<organism evidence="3 4">
    <name type="scientific">Pogona vitticeps</name>
    <name type="common">central bearded dragon</name>
    <dbReference type="NCBI Taxonomy" id="103695"/>
    <lineage>
        <taxon>Eukaryota</taxon>
        <taxon>Metazoa</taxon>
        <taxon>Chordata</taxon>
        <taxon>Craniata</taxon>
        <taxon>Vertebrata</taxon>
        <taxon>Euteleostomi</taxon>
        <taxon>Lepidosauria</taxon>
        <taxon>Squamata</taxon>
        <taxon>Bifurcata</taxon>
        <taxon>Unidentata</taxon>
        <taxon>Episquamata</taxon>
        <taxon>Toxicofera</taxon>
        <taxon>Iguania</taxon>
        <taxon>Acrodonta</taxon>
        <taxon>Agamidae</taxon>
        <taxon>Amphibolurinae</taxon>
        <taxon>Pogona</taxon>
    </lineage>
</organism>
<feature type="region of interest" description="Disordered" evidence="2">
    <location>
        <begin position="1"/>
        <end position="41"/>
    </location>
</feature>
<dbReference type="PANTHER" id="PTHR22028">
    <property type="entry name" value="SFI1 SPINDLE BODY DOMAIN-CONTAINING PROTEIN-RELATED"/>
    <property type="match status" value="1"/>
</dbReference>
<dbReference type="InterPro" id="IPR052270">
    <property type="entry name" value="CACF_protein"/>
</dbReference>
<keyword evidence="1" id="KW-0175">Coiled coil</keyword>
<evidence type="ECO:0000256" key="1">
    <source>
        <dbReference type="SAM" id="Coils"/>
    </source>
</evidence>
<reference evidence="4" key="1">
    <citation type="submission" date="2025-08" db="UniProtKB">
        <authorList>
            <consortium name="RefSeq"/>
        </authorList>
    </citation>
    <scope>IDENTIFICATION</scope>
</reference>
<sequence>MEKKHASSLMSAKAQRRQASKEGPVGQLAPSRLPGSRGQEGGRRISYRVHYTWNRGGRLKELRIRHLARKFLSLWMKKVFGRVRPSRARGYCDRKALEKAFGVWKEEWWAACREWKLTVRADCHHRYFLYNLIFRVWRRYVAQEREKKLHSHLAEVQAARARTLWGWRRWLSYVEIRQVKQRMRLEALCFREQSTLRESWRWWRKRWHRRRLVCEMDSQALRHWAQSLQLRVWIWWKDLLGRIQKEKEEEGRAARYSQCRAMRKALGSWRVYVQVRREKTLQAGLALAHRRTCVALRCFSTWRRTWERRQQLRGHQERLAQLAGRVAARRGLARWKQYVALRADSRMQDELAERHYGRRLLRCGLTALRRNVVEASVKQIRRNLAHQQHRIALLKRFWGGWKSRLEQKEEEQLRSLTLAAHAHYSSVLLRRCLQTWCHHAGRSQRQTLLYTRAERHHESVILTATFRAWKRFTEHQGCWREKERMAVCFHRETWTCRFFERWRLREHQHRKNRAEKEKALWHSEQRLLSHFWCLWRRRTLACLEENKAASKAKEHHRYWALRMAFCLWKENVQEMRRGRLKESSASGFHSAQLLRRAWDQWRQYLRYRSEKWRKRGRAEAHHQRVWLARLFDAWKAYQSHVRLILAQVAEKERGHHRALLRQALRIWRENAADRKREVRKAAQAEQQYARTLLGKVMLRWRDAASLRAYARQQKGAAVEEARRHLERGRLEGAFLCWRESYLQASRQRGLLVLATHHRERRLLNQCMAGWKQDHLRRVRKRLLERQGEQLLARRLSSTCFASWKAQLARRHREQQETVRALWHWSRALQGKVLDAWAGFVLEQRRKKGRLERAVAVYEADLLREGVTRILRYTASMKQFRGQLQAQRQLEVASHRHRSVSRCAALWKEKALCRKASASLPGAALKKRVTFQVSAPAAPSGPENGGHRLWPLRSDRRPLLLRAAGDSVLSELNAARQSRSQPRRPHFLHPSLERRELPWSAWKGPESHTGNVPRGFPGEPPATLGALLGSSALRKGGSPQPNGASGPLLPPPESAPVARAAPQHPGAFCPNPELLPPSAFMKQLGEKPEAGEPSCLQDGRPVGSPPCSTPGKTQAAADLGTDLLLPGGSARRVGPLPLAERSGTKVQEKEKDLKQEPEGRRPLEAELKLIGQKMQGHYEKQQELRSCQRQERILCKWLEVGPGPEEQAEGQRVREALQQLKVQIDSLRKDLDGERQLMQRYLARVKDIRRILST</sequence>
<dbReference type="GeneID" id="110081935"/>
<evidence type="ECO:0000313" key="3">
    <source>
        <dbReference type="Proteomes" id="UP001652642"/>
    </source>
</evidence>
<gene>
    <name evidence="4" type="primary">SFI1</name>
</gene>
<feature type="coiled-coil region" evidence="1">
    <location>
        <begin position="1209"/>
        <end position="1243"/>
    </location>
</feature>
<feature type="region of interest" description="Disordered" evidence="2">
    <location>
        <begin position="1084"/>
        <end position="1113"/>
    </location>
</feature>
<dbReference type="PANTHER" id="PTHR22028:SF4">
    <property type="entry name" value="PROTEIN SFI1 HOMOLOG"/>
    <property type="match status" value="1"/>
</dbReference>
<evidence type="ECO:0000256" key="2">
    <source>
        <dbReference type="SAM" id="MobiDB-lite"/>
    </source>
</evidence>
<proteinExistence type="predicted"/>
<feature type="compositionally biased region" description="Basic and acidic residues" evidence="2">
    <location>
        <begin position="1141"/>
        <end position="1157"/>
    </location>
</feature>
<accession>A0ABM5F1X6</accession>